<name>A0A3P3U643_9BACL</name>
<organism evidence="4 5">
    <name type="scientific">Paenibacillus oralis</name>
    <dbReference type="NCBI Taxonomy" id="2490856"/>
    <lineage>
        <taxon>Bacteria</taxon>
        <taxon>Bacillati</taxon>
        <taxon>Bacillota</taxon>
        <taxon>Bacilli</taxon>
        <taxon>Bacillales</taxon>
        <taxon>Paenibacillaceae</taxon>
        <taxon>Paenibacillus</taxon>
    </lineage>
</organism>
<gene>
    <name evidence="4" type="ORF">EHV15_25175</name>
</gene>
<keyword evidence="2" id="KW-0560">Oxidoreductase</keyword>
<dbReference type="InterPro" id="IPR036291">
    <property type="entry name" value="NAD(P)-bd_dom_sf"/>
</dbReference>
<dbReference type="PANTHER" id="PTHR24320:SF148">
    <property type="entry name" value="NAD(P)-BINDING ROSSMANN-FOLD SUPERFAMILY PROTEIN"/>
    <property type="match status" value="1"/>
</dbReference>
<dbReference type="EMBL" id="RRCN01000001">
    <property type="protein sequence ID" value="RRJ65842.1"/>
    <property type="molecule type" value="Genomic_DNA"/>
</dbReference>
<dbReference type="PANTHER" id="PTHR24320">
    <property type="entry name" value="RETINOL DEHYDROGENASE"/>
    <property type="match status" value="1"/>
</dbReference>
<evidence type="ECO:0000313" key="4">
    <source>
        <dbReference type="EMBL" id="RRJ65842.1"/>
    </source>
</evidence>
<dbReference type="PRINTS" id="PR00080">
    <property type="entry name" value="SDRFAMILY"/>
</dbReference>
<keyword evidence="5" id="KW-1185">Reference proteome</keyword>
<dbReference type="Gene3D" id="3.40.50.720">
    <property type="entry name" value="NAD(P)-binding Rossmann-like Domain"/>
    <property type="match status" value="1"/>
</dbReference>
<dbReference type="OrthoDB" id="9809821at2"/>
<accession>A0A3P3U643</accession>
<evidence type="ECO:0000256" key="1">
    <source>
        <dbReference type="ARBA" id="ARBA00006484"/>
    </source>
</evidence>
<reference evidence="4 5" key="1">
    <citation type="submission" date="2018-11" db="EMBL/GenBank/DDBJ databases">
        <title>Genome sequencing of Paenibacillus sp. KCOM 3021 (= ChDC PVNT-B20).</title>
        <authorList>
            <person name="Kook J.-K."/>
            <person name="Park S.-N."/>
            <person name="Lim Y.K."/>
        </authorList>
    </citation>
    <scope>NUCLEOTIDE SEQUENCE [LARGE SCALE GENOMIC DNA]</scope>
    <source>
        <strain evidence="4 5">KCOM 3021</strain>
    </source>
</reference>
<comment type="caution">
    <text evidence="4">The sequence shown here is derived from an EMBL/GenBank/DDBJ whole genome shotgun (WGS) entry which is preliminary data.</text>
</comment>
<evidence type="ECO:0000256" key="2">
    <source>
        <dbReference type="ARBA" id="ARBA00023002"/>
    </source>
</evidence>
<dbReference type="Proteomes" id="UP000267017">
    <property type="component" value="Unassembled WGS sequence"/>
</dbReference>
<evidence type="ECO:0000256" key="3">
    <source>
        <dbReference type="RuleBase" id="RU000363"/>
    </source>
</evidence>
<evidence type="ECO:0000313" key="5">
    <source>
        <dbReference type="Proteomes" id="UP000267017"/>
    </source>
</evidence>
<dbReference type="PROSITE" id="PS00061">
    <property type="entry name" value="ADH_SHORT"/>
    <property type="match status" value="1"/>
</dbReference>
<dbReference type="GO" id="GO:0016491">
    <property type="term" value="F:oxidoreductase activity"/>
    <property type="evidence" value="ECO:0007669"/>
    <property type="project" value="UniProtKB-KW"/>
</dbReference>
<dbReference type="InterPro" id="IPR020904">
    <property type="entry name" value="Sc_DH/Rdtase_CS"/>
</dbReference>
<sequence>MNTKQREKIALITGANAGIGLELTRKLLSEGWQVAALIRSGFPAGDALIGQAANGGQLRIYQAADLSDFDSLKRTLDEIITGEAYIDVLFNNAGGSFPELLFSRQGRELHYELMTVVPYIILMELQELLKNGRHKTVINTSSAVTNMVKPFDPDSLDRPKTFRKLLGPYGASKLALSLWTQAVSPELAKEGIKIRSVDPGSNNTARKSKKSGLPWYVKPLMKLFFQPPAYGAGRLYDGAFGPHRDLAGVYLEKGRVKELNYTEFAQQVLNKVKTVYEREYLENHT</sequence>
<comment type="similarity">
    <text evidence="1 3">Belongs to the short-chain dehydrogenases/reductases (SDR) family.</text>
</comment>
<dbReference type="SUPFAM" id="SSF51735">
    <property type="entry name" value="NAD(P)-binding Rossmann-fold domains"/>
    <property type="match status" value="1"/>
</dbReference>
<proteinExistence type="inferred from homology"/>
<protein>
    <submittedName>
        <fullName evidence="4">SDR family NAD(P)-dependent oxidoreductase</fullName>
    </submittedName>
</protein>
<dbReference type="RefSeq" id="WP_128633642.1">
    <property type="nucleotide sequence ID" value="NZ_RRCN01000001.1"/>
</dbReference>
<dbReference type="PRINTS" id="PR00081">
    <property type="entry name" value="GDHRDH"/>
</dbReference>
<dbReference type="AlphaFoldDB" id="A0A3P3U643"/>
<dbReference type="InterPro" id="IPR002347">
    <property type="entry name" value="SDR_fam"/>
</dbReference>
<dbReference type="Pfam" id="PF00106">
    <property type="entry name" value="adh_short"/>
    <property type="match status" value="1"/>
</dbReference>